<dbReference type="Proteomes" id="UP001163156">
    <property type="component" value="Chromosome"/>
</dbReference>
<protein>
    <recommendedName>
        <fullName evidence="4">Translocation/assembly module TamB</fullName>
    </recommendedName>
</protein>
<feature type="transmembrane region" description="Helical" evidence="1">
    <location>
        <begin position="21"/>
        <end position="48"/>
    </location>
</feature>
<gene>
    <name evidence="2" type="ORF">OM944_14440</name>
</gene>
<keyword evidence="1" id="KW-0812">Transmembrane</keyword>
<keyword evidence="1" id="KW-1133">Transmembrane helix</keyword>
<keyword evidence="1" id="KW-0472">Membrane</keyword>
<evidence type="ECO:0000313" key="3">
    <source>
        <dbReference type="Proteomes" id="UP001163156"/>
    </source>
</evidence>
<accession>A0ABY6MHG8</accession>
<sequence length="1450" mass="163787">MAEEKRTKNSKHPFRKKVVRGLMLGVLAVLFLEFVVYFGANFLLASWVRTKINEASKDIYDVDFNQVRFSLFRRGVFLDGIVMKPVEGLSSDQDRTLFDISLDQLGFKNLWFDFSEEVLYVGNVEFDNPSINMILPDLPDSVLENRPKRDLSQVKELEEELQKIISRANFTGVYINEVLIDNADLFFLNFLSHNSLKAENTKLVIKDINWTTSQDWETPFNARGFEFNLERVDFPLPDGVHAIHSDKVYISSLENIIDLEGFQLYPDKSQPSKAYYSLALKDLRVGNVDLNKAFMSSDVLIDEIVLNQPDFKVEKTEAGIRDSTATGDLNEMIQGILKSFEVKELSINAGKFVSANSADSLKNRIDIKKFDFKMIEFYLGQDESKRSNQFFYGQDASMEIQNADLYLSDGIHVISGEKVSLSSFKDELLIENVNMAPREGILAQVEPDNILRVSLPMLVLNEANLKKLYNQGVFDVQEMLVQSPKLEMTELKSSGNSSQNKLQAVLEGYLDEIAIQTVRLEEGEIQFTNDQGERSDDIGFEKFSLLLENVSIYPNVKTTLSERFLADEMVLSLDKYRLKLRDNLHEFMADRIVIDSKNSRVLINDFVLRPENPDSIQYSLDTYGKSVVLNVEIPEFRIEGIDLMAAYMDNKLLINQVTVPAPKANYTRYRKNNRSKSATHVESSGEIKDLLTAYFSYIQIDSVSFSDGAISYTNYSGPKEITFSEDSLTLNLKGFFLAENVQRTQAGTFFSDEIDLILAQYNFSVAGGSYNVDTDGIRYNSKSQSIHLDNITLSPSASLKSKIGLSLSLPSVALEGVDIESFLFENKLELDKLLVEGSSIGLEIRPEFEQVAERKKSKILEGNALPKAIERIAIDTIESSNSSLSLNYKVGDDDFESIQTDFDLAITGFDLDSTANAREDIAGLFDQISLSLQDFSYALPDSVHVLKFSSLYVDNTAEETVFSEVEVVPRNTTGQLGKPVFSGSIDQLGVRNNTIQNIQQTGKVDFSGIRLTNPKIEVYLPQEGEISEKVKKAKPEVKSETGLIEAVLLQDLLVQNGSISVRTKEGAQIPKLNFNHVNFGLQDLNLNVLDMEQEVGPEFLIDKDLNLSVSNYHILTSDSMNRIRVGKIVYLDKNLILDSISVEPAMGRYEFLRKKGYQDNAIDAFVSRATVEGINFDEYFENQNLRASALRIDGLQMDVFRDKRIPLKEGIVKPMPQELLEKAFFDVTIDSLLVNGSKIRYQEFGPKSMIPGSIYFGNVSASLVPFVMRKAGEDYPVDFSTLQADAAIMGEGAISLNAKMYSDDPYPMDVHATLGEFDLRKINNMVSHGAFIRILEGKVTDGEWKFRINKEEAWGEMNFRYEDLKVEFLDSLTLERGRGKLGLLTFLANTITKKSNPRKLFNRRVISDIYYERDESKFIFAGWWRATFSGIKGALGLGQAKMPKRKEEEE</sequence>
<proteinExistence type="predicted"/>
<evidence type="ECO:0000256" key="1">
    <source>
        <dbReference type="SAM" id="Phobius"/>
    </source>
</evidence>
<name>A0ABY6MHG8_9BACT</name>
<keyword evidence="3" id="KW-1185">Reference proteome</keyword>
<dbReference type="EMBL" id="CP110226">
    <property type="protein sequence ID" value="UZD21862.1"/>
    <property type="molecule type" value="Genomic_DNA"/>
</dbReference>
<organism evidence="2 3">
    <name type="scientific">Algoriphagus halophytocola</name>
    <dbReference type="NCBI Taxonomy" id="2991499"/>
    <lineage>
        <taxon>Bacteria</taxon>
        <taxon>Pseudomonadati</taxon>
        <taxon>Bacteroidota</taxon>
        <taxon>Cytophagia</taxon>
        <taxon>Cytophagales</taxon>
        <taxon>Cyclobacteriaceae</taxon>
        <taxon>Algoriphagus</taxon>
    </lineage>
</organism>
<dbReference type="RefSeq" id="WP_264808328.1">
    <property type="nucleotide sequence ID" value="NZ_CP110226.1"/>
</dbReference>
<evidence type="ECO:0000313" key="2">
    <source>
        <dbReference type="EMBL" id="UZD21862.1"/>
    </source>
</evidence>
<reference evidence="2" key="1">
    <citation type="submission" date="2022-10" db="EMBL/GenBank/DDBJ databases">
        <title>Algoriphagus sp. a novel bacteria isolate from halophytes salicornia europaea.</title>
        <authorList>
            <person name="Peng Y."/>
            <person name="Jiang L."/>
            <person name="Lee J."/>
        </authorList>
    </citation>
    <scope>NUCLEOTIDE SEQUENCE</scope>
    <source>
        <strain evidence="2">TR-M5</strain>
    </source>
</reference>
<evidence type="ECO:0008006" key="4">
    <source>
        <dbReference type="Google" id="ProtNLM"/>
    </source>
</evidence>